<dbReference type="InterPro" id="IPR011333">
    <property type="entry name" value="SKP1/BTB/POZ_sf"/>
</dbReference>
<reference evidence="2" key="2">
    <citation type="submission" date="2019-06" db="EMBL/GenBank/DDBJ databases">
        <title>Genomics analysis of Aphanomyces spp. identifies a new class of oomycete effector associated with host adaptation.</title>
        <authorList>
            <person name="Gaulin E."/>
        </authorList>
    </citation>
    <scope>NUCLEOTIDE SEQUENCE</scope>
    <source>
        <strain evidence="2">CBS 578.67</strain>
    </source>
</reference>
<evidence type="ECO:0000313" key="2">
    <source>
        <dbReference type="EMBL" id="KAF0720018.1"/>
    </source>
</evidence>
<name>A0A485K5R8_9STRA</name>
<keyword evidence="4" id="KW-1185">Reference proteome</keyword>
<protein>
    <submittedName>
        <fullName evidence="3">Aste57867_626 protein</fullName>
    </submittedName>
</protein>
<proteinExistence type="predicted"/>
<evidence type="ECO:0000313" key="3">
    <source>
        <dbReference type="EMBL" id="VFT77851.1"/>
    </source>
</evidence>
<organism evidence="3 4">
    <name type="scientific">Aphanomyces stellatus</name>
    <dbReference type="NCBI Taxonomy" id="120398"/>
    <lineage>
        <taxon>Eukaryota</taxon>
        <taxon>Sar</taxon>
        <taxon>Stramenopiles</taxon>
        <taxon>Oomycota</taxon>
        <taxon>Saprolegniomycetes</taxon>
        <taxon>Saprolegniales</taxon>
        <taxon>Verrucalvaceae</taxon>
        <taxon>Aphanomyces</taxon>
    </lineage>
</organism>
<gene>
    <name evidence="3" type="primary">Aste57867_626</name>
    <name evidence="2" type="ORF">As57867_000625</name>
    <name evidence="3" type="ORF">ASTE57867_626</name>
</gene>
<evidence type="ECO:0000259" key="1">
    <source>
        <dbReference type="Pfam" id="PF02214"/>
    </source>
</evidence>
<evidence type="ECO:0000313" key="4">
    <source>
        <dbReference type="Proteomes" id="UP000332933"/>
    </source>
</evidence>
<dbReference type="Gene3D" id="3.30.710.10">
    <property type="entry name" value="Potassium Channel Kv1.1, Chain A"/>
    <property type="match status" value="1"/>
</dbReference>
<dbReference type="GO" id="GO:0051260">
    <property type="term" value="P:protein homooligomerization"/>
    <property type="evidence" value="ECO:0007669"/>
    <property type="project" value="InterPro"/>
</dbReference>
<dbReference type="EMBL" id="VJMH01000036">
    <property type="protein sequence ID" value="KAF0720018.1"/>
    <property type="molecule type" value="Genomic_DNA"/>
</dbReference>
<dbReference type="EMBL" id="CAADRA010000036">
    <property type="protein sequence ID" value="VFT77851.1"/>
    <property type="molecule type" value="Genomic_DNA"/>
</dbReference>
<dbReference type="Proteomes" id="UP000332933">
    <property type="component" value="Unassembled WGS sequence"/>
</dbReference>
<dbReference type="Pfam" id="PF02214">
    <property type="entry name" value="BTB_2"/>
    <property type="match status" value="1"/>
</dbReference>
<dbReference type="InterPro" id="IPR003131">
    <property type="entry name" value="T1-type_BTB"/>
</dbReference>
<dbReference type="AlphaFoldDB" id="A0A485K5R8"/>
<accession>A0A485K5R8</accession>
<reference evidence="3 4" key="1">
    <citation type="submission" date="2019-03" db="EMBL/GenBank/DDBJ databases">
        <authorList>
            <person name="Gaulin E."/>
            <person name="Dumas B."/>
        </authorList>
    </citation>
    <scope>NUCLEOTIDE SEQUENCE [LARGE SCALE GENOMIC DNA]</scope>
    <source>
        <strain evidence="3">CBS 568.67</strain>
    </source>
</reference>
<dbReference type="SUPFAM" id="SSF54695">
    <property type="entry name" value="POZ domain"/>
    <property type="match status" value="1"/>
</dbReference>
<feature type="domain" description="Potassium channel tetramerisation-type BTB" evidence="1">
    <location>
        <begin position="36"/>
        <end position="102"/>
    </location>
</feature>
<sequence>MQKLPRLWTLPQAKQLAWYELEGRVESALATASKLITLDVGGVLFKVPKETLLCVEGSYFLAMLGSGHWHPDTPHDAFFLDLHAGKFNRVLTFLRTGTLWLSDLSEHDQT</sequence>
<dbReference type="OrthoDB" id="79642at2759"/>